<sequence>MDSMGKLVPMVVYFGAQRYMTEENLGEGLFSEFFLSWFPFVAAFVVWTGMSQMSSRNAETKASEIVGQEAPDFTLKTKEGEITLKDFVAKKKLPTVLDFYQNF</sequence>
<evidence type="ECO:0000256" key="1">
    <source>
        <dbReference type="SAM" id="Phobius"/>
    </source>
</evidence>
<feature type="transmembrane region" description="Helical" evidence="1">
    <location>
        <begin position="29"/>
        <end position="47"/>
    </location>
</feature>
<reference evidence="2" key="1">
    <citation type="submission" date="2021-02" db="EMBL/GenBank/DDBJ databases">
        <authorList>
            <person name="Dougan E. K."/>
            <person name="Rhodes N."/>
            <person name="Thang M."/>
            <person name="Chan C."/>
        </authorList>
    </citation>
    <scope>NUCLEOTIDE SEQUENCE</scope>
</reference>
<keyword evidence="1" id="KW-0812">Transmembrane</keyword>
<dbReference type="Proteomes" id="UP000654075">
    <property type="component" value="Unassembled WGS sequence"/>
</dbReference>
<comment type="caution">
    <text evidence="2">The sequence shown here is derived from an EMBL/GenBank/DDBJ whole genome shotgun (WGS) entry which is preliminary data.</text>
</comment>
<keyword evidence="1" id="KW-1133">Transmembrane helix</keyword>
<dbReference type="OrthoDB" id="429502at2759"/>
<evidence type="ECO:0000313" key="3">
    <source>
        <dbReference type="Proteomes" id="UP000654075"/>
    </source>
</evidence>
<keyword evidence="3" id="KW-1185">Reference proteome</keyword>
<gene>
    <name evidence="2" type="ORF">PGLA1383_LOCUS41933</name>
</gene>
<evidence type="ECO:0000313" key="2">
    <source>
        <dbReference type="EMBL" id="CAE8624830.1"/>
    </source>
</evidence>
<protein>
    <submittedName>
        <fullName evidence="2">Uncharacterized protein</fullName>
    </submittedName>
</protein>
<dbReference type="EMBL" id="CAJNNV010028500">
    <property type="protein sequence ID" value="CAE8624830.1"/>
    <property type="molecule type" value="Genomic_DNA"/>
</dbReference>
<name>A0A813GPS4_POLGL</name>
<proteinExistence type="predicted"/>
<dbReference type="Gene3D" id="3.40.30.10">
    <property type="entry name" value="Glutaredoxin"/>
    <property type="match status" value="1"/>
</dbReference>
<organism evidence="2 3">
    <name type="scientific">Polarella glacialis</name>
    <name type="common">Dinoflagellate</name>
    <dbReference type="NCBI Taxonomy" id="89957"/>
    <lineage>
        <taxon>Eukaryota</taxon>
        <taxon>Sar</taxon>
        <taxon>Alveolata</taxon>
        <taxon>Dinophyceae</taxon>
        <taxon>Suessiales</taxon>
        <taxon>Suessiaceae</taxon>
        <taxon>Polarella</taxon>
    </lineage>
</organism>
<dbReference type="AlphaFoldDB" id="A0A813GPS4"/>
<accession>A0A813GPS4</accession>
<keyword evidence="1" id="KW-0472">Membrane</keyword>